<dbReference type="STRING" id="1150368.SAMN02927921_02897"/>
<comment type="subcellular location">
    <subcellularLocation>
        <location evidence="1">Membrane</location>
        <topology evidence="1">Multi-pass membrane protein</topology>
    </subcellularLocation>
</comment>
<evidence type="ECO:0000259" key="6">
    <source>
        <dbReference type="Pfam" id="PF04932"/>
    </source>
</evidence>
<dbReference type="EMBL" id="FPJE01000016">
    <property type="protein sequence ID" value="SFW63928.1"/>
    <property type="molecule type" value="Genomic_DNA"/>
</dbReference>
<dbReference type="PANTHER" id="PTHR37422">
    <property type="entry name" value="TEICHURONIC ACID BIOSYNTHESIS PROTEIN TUAE"/>
    <property type="match status" value="1"/>
</dbReference>
<feature type="transmembrane region" description="Helical" evidence="5">
    <location>
        <begin position="33"/>
        <end position="50"/>
    </location>
</feature>
<feature type="transmembrane region" description="Helical" evidence="5">
    <location>
        <begin position="194"/>
        <end position="221"/>
    </location>
</feature>
<evidence type="ECO:0000256" key="5">
    <source>
        <dbReference type="SAM" id="Phobius"/>
    </source>
</evidence>
<feature type="transmembrane region" description="Helical" evidence="5">
    <location>
        <begin position="151"/>
        <end position="173"/>
    </location>
</feature>
<evidence type="ECO:0000313" key="7">
    <source>
        <dbReference type="EMBL" id="SFW63928.1"/>
    </source>
</evidence>
<dbReference type="PANTHER" id="PTHR37422:SF13">
    <property type="entry name" value="LIPOPOLYSACCHARIDE BIOSYNTHESIS PROTEIN PA4999-RELATED"/>
    <property type="match status" value="1"/>
</dbReference>
<evidence type="ECO:0000313" key="8">
    <source>
        <dbReference type="Proteomes" id="UP000182248"/>
    </source>
</evidence>
<evidence type="ECO:0000256" key="1">
    <source>
        <dbReference type="ARBA" id="ARBA00004141"/>
    </source>
</evidence>
<dbReference type="AlphaFoldDB" id="A0A1K1QVL7"/>
<feature type="domain" description="O-antigen ligase-related" evidence="6">
    <location>
        <begin position="193"/>
        <end position="333"/>
    </location>
</feature>
<keyword evidence="7" id="KW-0436">Ligase</keyword>
<keyword evidence="2 5" id="KW-0812">Transmembrane</keyword>
<name>A0A1K1QVL7_9FLAO</name>
<feature type="transmembrane region" description="Helical" evidence="5">
    <location>
        <begin position="86"/>
        <end position="104"/>
    </location>
</feature>
<reference evidence="7 8" key="1">
    <citation type="submission" date="2016-11" db="EMBL/GenBank/DDBJ databases">
        <authorList>
            <person name="Jaros S."/>
            <person name="Januszkiewicz K."/>
            <person name="Wedrychowicz H."/>
        </authorList>
    </citation>
    <scope>NUCLEOTIDE SEQUENCE [LARGE SCALE GENOMIC DNA]</scope>
    <source>
        <strain evidence="7 8">CGMCC 1.12145</strain>
    </source>
</reference>
<evidence type="ECO:0000256" key="4">
    <source>
        <dbReference type="ARBA" id="ARBA00023136"/>
    </source>
</evidence>
<dbReference type="Pfam" id="PF04932">
    <property type="entry name" value="Wzy_C"/>
    <property type="match status" value="1"/>
</dbReference>
<feature type="transmembrane region" description="Helical" evidence="5">
    <location>
        <begin position="62"/>
        <end position="80"/>
    </location>
</feature>
<evidence type="ECO:0000256" key="3">
    <source>
        <dbReference type="ARBA" id="ARBA00022989"/>
    </source>
</evidence>
<feature type="transmembrane region" description="Helical" evidence="5">
    <location>
        <begin position="233"/>
        <end position="252"/>
    </location>
</feature>
<keyword evidence="3 5" id="KW-1133">Transmembrane helix</keyword>
<feature type="transmembrane region" description="Helical" evidence="5">
    <location>
        <begin position="116"/>
        <end position="139"/>
    </location>
</feature>
<dbReference type="Proteomes" id="UP000182248">
    <property type="component" value="Unassembled WGS sequence"/>
</dbReference>
<feature type="transmembrane region" description="Helical" evidence="5">
    <location>
        <begin position="351"/>
        <end position="370"/>
    </location>
</feature>
<keyword evidence="8" id="KW-1185">Reference proteome</keyword>
<feature type="transmembrane region" description="Helical" evidence="5">
    <location>
        <begin position="323"/>
        <end position="339"/>
    </location>
</feature>
<accession>A0A1K1QVL7</accession>
<feature type="transmembrane region" description="Helical" evidence="5">
    <location>
        <begin position="12"/>
        <end position="27"/>
    </location>
</feature>
<dbReference type="GO" id="GO:0016020">
    <property type="term" value="C:membrane"/>
    <property type="evidence" value="ECO:0007669"/>
    <property type="project" value="UniProtKB-SubCell"/>
</dbReference>
<sequence>MSNSRAILKEKIFYGLLSIVFITIPFPKYSLNTQSIIVLCIYWLFYNSLSSKRKYLKENKRSFLIVSSLFWISLLGLFYTDSFHGVLSDLFIPFLIFPLIFFSVKGITKEKVGFLLDYFSIATIIASLIGLLKAFWLMYNGLGDYFYYLDFAKVLGIHTTYFSLFTCVSIIHVTNKLKLSSRLKLKDWLNLCAIIYMLFILYMISAKISFISLWVVLILGFVWSYKSMKKKHVFFGFFFISCLPLVFFSPNLQTRIRHEKASNINERVILWEAVGKSYLEGNIFLGKGTGDGHKGLVEEYKKAGYEIAAKNEYNAHNQFLEQLLYFGLIGLTALSYIFFYSFRSMLLGRELTYMLILVVFLLFMMSESLLKRHSGEVLFPLLVTIFLSTSKDEIK</sequence>
<dbReference type="InterPro" id="IPR051533">
    <property type="entry name" value="WaaL-like"/>
</dbReference>
<proteinExistence type="predicted"/>
<evidence type="ECO:0000256" key="2">
    <source>
        <dbReference type="ARBA" id="ARBA00022692"/>
    </source>
</evidence>
<dbReference type="RefSeq" id="WP_072318101.1">
    <property type="nucleotide sequence ID" value="NZ_FPJE01000016.1"/>
</dbReference>
<organism evidence="7 8">
    <name type="scientific">Sinomicrobium oceani</name>
    <dbReference type="NCBI Taxonomy" id="1150368"/>
    <lineage>
        <taxon>Bacteria</taxon>
        <taxon>Pseudomonadati</taxon>
        <taxon>Bacteroidota</taxon>
        <taxon>Flavobacteriia</taxon>
        <taxon>Flavobacteriales</taxon>
        <taxon>Flavobacteriaceae</taxon>
        <taxon>Sinomicrobium</taxon>
    </lineage>
</organism>
<dbReference type="InterPro" id="IPR007016">
    <property type="entry name" value="O-antigen_ligase-rel_domated"/>
</dbReference>
<gene>
    <name evidence="7" type="ORF">SAMN02927921_02897</name>
</gene>
<keyword evidence="4 5" id="KW-0472">Membrane</keyword>
<dbReference type="GO" id="GO:0016874">
    <property type="term" value="F:ligase activity"/>
    <property type="evidence" value="ECO:0007669"/>
    <property type="project" value="UniProtKB-KW"/>
</dbReference>
<dbReference type="OrthoDB" id="1093278at2"/>
<protein>
    <submittedName>
        <fullName evidence="7">O-antigen ligase</fullName>
    </submittedName>
</protein>